<dbReference type="AlphaFoldDB" id="A0A559TKW9"/>
<evidence type="ECO:0000313" key="2">
    <source>
        <dbReference type="Proteomes" id="UP000319824"/>
    </source>
</evidence>
<protein>
    <submittedName>
        <fullName evidence="1">Uncharacterized protein</fullName>
    </submittedName>
</protein>
<dbReference type="Proteomes" id="UP000319824">
    <property type="component" value="Unassembled WGS sequence"/>
</dbReference>
<accession>A0A559TKW9</accession>
<comment type="caution">
    <text evidence="1">The sequence shown here is derived from an EMBL/GenBank/DDBJ whole genome shotgun (WGS) entry which is preliminary data.</text>
</comment>
<name>A0A559TKW9_9HYPH</name>
<organism evidence="1 2">
    <name type="scientific">Rhizobium mongolense USDA 1844</name>
    <dbReference type="NCBI Taxonomy" id="1079460"/>
    <lineage>
        <taxon>Bacteria</taxon>
        <taxon>Pseudomonadati</taxon>
        <taxon>Pseudomonadota</taxon>
        <taxon>Alphaproteobacteria</taxon>
        <taxon>Hyphomicrobiales</taxon>
        <taxon>Rhizobiaceae</taxon>
        <taxon>Rhizobium/Agrobacterium group</taxon>
        <taxon>Rhizobium</taxon>
    </lineage>
</organism>
<proteinExistence type="predicted"/>
<reference evidence="1 2" key="1">
    <citation type="submission" date="2019-06" db="EMBL/GenBank/DDBJ databases">
        <title>Pac Bio to generate improved reference genome sequences for organisms with transposon mutant libraries (support for FEBA project).</title>
        <authorList>
            <person name="Blow M."/>
        </authorList>
    </citation>
    <scope>NUCLEOTIDE SEQUENCE [LARGE SCALE GENOMIC DNA]</scope>
    <source>
        <strain evidence="1 2">USDA 1844</strain>
    </source>
</reference>
<dbReference type="EMBL" id="VISO01000001">
    <property type="protein sequence ID" value="TVZ75217.1"/>
    <property type="molecule type" value="Genomic_DNA"/>
</dbReference>
<evidence type="ECO:0000313" key="1">
    <source>
        <dbReference type="EMBL" id="TVZ75217.1"/>
    </source>
</evidence>
<gene>
    <name evidence="1" type="ORF">BCL32_0673</name>
</gene>
<sequence length="67" mass="7800">MTLEEDLIVHNHPTYETRMVECLARQAPALQNAYFLISSLWLNLTKSFFAEMMGKRIWCGFTSDSEL</sequence>